<gene>
    <name evidence="2" type="ORF">VFPFJ_03208</name>
</gene>
<sequence length="130" mass="14623">MPPTRQACHAVRRAVLYRATTPTRPTSLHPPYRPEAGRRELRSLHHLGPCHLASSSSSSSRGLPAVRRKRKRRDPARPLLQPARIFQGPLFPSRRAHWSAPPRTPSVHSIPTREPRPTAHLPRTRPGSLS</sequence>
<accession>A0A179HP64</accession>
<protein>
    <submittedName>
        <fullName evidence="2">Uncharacterized protein</fullName>
    </submittedName>
</protein>
<comment type="caution">
    <text evidence="2">The sequence shown here is derived from an EMBL/GenBank/DDBJ whole genome shotgun (WGS) entry which is preliminary data.</text>
</comment>
<proteinExistence type="predicted"/>
<dbReference type="Proteomes" id="UP000078340">
    <property type="component" value="Unassembled WGS sequence"/>
</dbReference>
<name>A0A179HP64_PURLI</name>
<evidence type="ECO:0000313" key="3">
    <source>
        <dbReference type="Proteomes" id="UP000078340"/>
    </source>
</evidence>
<dbReference type="EMBL" id="LSBI01000003">
    <property type="protein sequence ID" value="OAQ91468.1"/>
    <property type="molecule type" value="Genomic_DNA"/>
</dbReference>
<organism evidence="2 3">
    <name type="scientific">Purpureocillium lilacinum</name>
    <name type="common">Paecilomyces lilacinus</name>
    <dbReference type="NCBI Taxonomy" id="33203"/>
    <lineage>
        <taxon>Eukaryota</taxon>
        <taxon>Fungi</taxon>
        <taxon>Dikarya</taxon>
        <taxon>Ascomycota</taxon>
        <taxon>Pezizomycotina</taxon>
        <taxon>Sordariomycetes</taxon>
        <taxon>Hypocreomycetidae</taxon>
        <taxon>Hypocreales</taxon>
        <taxon>Ophiocordycipitaceae</taxon>
        <taxon>Purpureocillium</taxon>
    </lineage>
</organism>
<reference evidence="2 3" key="1">
    <citation type="submission" date="2016-02" db="EMBL/GenBank/DDBJ databases">
        <title>Biosynthesis of antibiotic leucinostatins and their inhibition on Phytophthora in bio-control Purpureocillium lilacinum.</title>
        <authorList>
            <person name="Wang G."/>
            <person name="Liu Z."/>
            <person name="Lin R."/>
            <person name="Li E."/>
            <person name="Mao Z."/>
            <person name="Ling J."/>
            <person name="Yin W."/>
            <person name="Xie B."/>
        </authorList>
    </citation>
    <scope>NUCLEOTIDE SEQUENCE [LARGE SCALE GENOMIC DNA]</scope>
    <source>
        <strain evidence="2">PLFJ-1</strain>
    </source>
</reference>
<evidence type="ECO:0000313" key="2">
    <source>
        <dbReference type="EMBL" id="OAQ91468.1"/>
    </source>
</evidence>
<evidence type="ECO:0000256" key="1">
    <source>
        <dbReference type="SAM" id="MobiDB-lite"/>
    </source>
</evidence>
<dbReference type="AlphaFoldDB" id="A0A179HP64"/>
<feature type="region of interest" description="Disordered" evidence="1">
    <location>
        <begin position="16"/>
        <end position="130"/>
    </location>
</feature>